<dbReference type="Gene3D" id="3.20.20.80">
    <property type="entry name" value="Glycosidases"/>
    <property type="match status" value="1"/>
</dbReference>
<name>A0A4R4ZYM9_9ACTN</name>
<dbReference type="Proteomes" id="UP000295217">
    <property type="component" value="Unassembled WGS sequence"/>
</dbReference>
<evidence type="ECO:0000313" key="3">
    <source>
        <dbReference type="EMBL" id="TDD64403.1"/>
    </source>
</evidence>
<feature type="domain" description="CBM6" evidence="2">
    <location>
        <begin position="761"/>
        <end position="913"/>
    </location>
</feature>
<dbReference type="GO" id="GO:0030246">
    <property type="term" value="F:carbohydrate binding"/>
    <property type="evidence" value="ECO:0007669"/>
    <property type="project" value="InterPro"/>
</dbReference>
<feature type="chain" id="PRO_5038625328" evidence="1">
    <location>
        <begin position="24"/>
        <end position="918"/>
    </location>
</feature>
<proteinExistence type="predicted"/>
<feature type="domain" description="CBM6" evidence="2">
    <location>
        <begin position="483"/>
        <end position="618"/>
    </location>
</feature>
<dbReference type="AlphaFoldDB" id="A0A4R4ZYM9"/>
<comment type="caution">
    <text evidence="3">The sequence shown here is derived from an EMBL/GenBank/DDBJ whole genome shotgun (WGS) entry which is preliminary data.</text>
</comment>
<keyword evidence="4" id="KW-1185">Reference proteome</keyword>
<dbReference type="Pfam" id="PF16990">
    <property type="entry name" value="CBM_35"/>
    <property type="match status" value="1"/>
</dbReference>
<evidence type="ECO:0000256" key="1">
    <source>
        <dbReference type="SAM" id="SignalP"/>
    </source>
</evidence>
<protein>
    <submittedName>
        <fullName evidence="3">Cellulosome protein</fullName>
    </submittedName>
</protein>
<accession>A0A4R4ZYM9</accession>
<keyword evidence="1" id="KW-0732">Signal</keyword>
<dbReference type="InterPro" id="IPR008979">
    <property type="entry name" value="Galactose-bd-like_sf"/>
</dbReference>
<organism evidence="3 4">
    <name type="scientific">Jiangella aurantiaca</name>
    <dbReference type="NCBI Taxonomy" id="2530373"/>
    <lineage>
        <taxon>Bacteria</taxon>
        <taxon>Bacillati</taxon>
        <taxon>Actinomycetota</taxon>
        <taxon>Actinomycetes</taxon>
        <taxon>Jiangellales</taxon>
        <taxon>Jiangellaceae</taxon>
        <taxon>Jiangella</taxon>
    </lineage>
</organism>
<dbReference type="OrthoDB" id="9760056at2"/>
<dbReference type="Gene3D" id="2.60.120.260">
    <property type="entry name" value="Galactose-binding domain-like"/>
    <property type="match status" value="3"/>
</dbReference>
<evidence type="ECO:0000313" key="4">
    <source>
        <dbReference type="Proteomes" id="UP000295217"/>
    </source>
</evidence>
<evidence type="ECO:0000259" key="2">
    <source>
        <dbReference type="PROSITE" id="PS51175"/>
    </source>
</evidence>
<dbReference type="InterPro" id="IPR017853">
    <property type="entry name" value="GH"/>
</dbReference>
<feature type="domain" description="CBM6" evidence="2">
    <location>
        <begin position="629"/>
        <end position="751"/>
    </location>
</feature>
<dbReference type="PROSITE" id="PS51175">
    <property type="entry name" value="CBM6"/>
    <property type="match status" value="3"/>
</dbReference>
<gene>
    <name evidence="3" type="ORF">E1262_28320</name>
</gene>
<feature type="signal peptide" evidence="1">
    <location>
        <begin position="1"/>
        <end position="23"/>
    </location>
</feature>
<sequence>MRKAMRKWIAPIAALSVVAGALAASTLPTPPARADEAQRLVVDLDERTGPFLGAGSGTLYGLSDEGVPSDNTIEPLRLHSISQKPPAGAQHPNGDALVVAEPFFRNGGEYIQINVQDMYEFWTYENPGGVIPCNEVCFANYMTKLAWVVDQVKASPYADRFVYVPFNEPDGIWYNLSTGNATAYRTRMDAFLQHWKQAVEYVRENHPGARVAGMNDATFRERNYRDFLTFARDNDVLPDLTTWHQLPSNSLDPNSGNYFRRTYATYRALERELGIDPIPININEYGGNRDLTVPGQLIKWVAMFEEAKVAAGGKAYWTAAGGQAGDVVQTNQPGAGWWFYKMYADLHGGDTVAVTRPDTTTVDALDAIAVVDDRRRQARVVTGGTEQDVDIVVESIDPELFGDTVHVEVRATTWSGQNSAAPPPEVLYRADVTPSDGTVTVPIRGLGVHGDGGPNVDRMAAYEIVLSPGGSGSLEPVERPWRATYEAEAAAITAGCVTTRGTVQNWNAAAASGNRDVGCLNQATSAVTFTVDVPAAGDYRLGIMYGNQTGQPSQQVLTVNGGAPRFVEYEATMNWTWRTRADVVVSLEAGSNQIRLAGSHPALGRAIGEATLDRIDLEQLAADAGPVTRTYEAELAQTGGSAGHAYDQPEQSGAGHLALRRGAEALFTVYAEKDGYYDLEFRHSSPGVPGAAVASIGLDRRPVDGGVLRAAPGAAFWDTDTHRLYLAAGVNRVTVTPSGPTPVRLDAVTVTPAVDGPQPVTEIEAEDAELAGTAVIATHRAASGGSFVGSVGNGPANSVTVTVDAAQAGEHLLVVHYANDERDTGHPYNADIISRPIDIAVNGGEPSRHWFKNTWSWGNWWARGVPVRLEAGRNEITLSNDPARGATASECPQPCRPVLDSPWAPDLDRFEIAPIRVG</sequence>
<reference evidence="3 4" key="1">
    <citation type="submission" date="2019-02" db="EMBL/GenBank/DDBJ databases">
        <title>Draft genome sequences of novel Actinobacteria.</title>
        <authorList>
            <person name="Sahin N."/>
            <person name="Ay H."/>
            <person name="Saygin H."/>
        </authorList>
    </citation>
    <scope>NUCLEOTIDE SEQUENCE [LARGE SCALE GENOMIC DNA]</scope>
    <source>
        <strain evidence="3 4">8K307</strain>
    </source>
</reference>
<dbReference type="SUPFAM" id="SSF49785">
    <property type="entry name" value="Galactose-binding domain-like"/>
    <property type="match status" value="3"/>
</dbReference>
<dbReference type="EMBL" id="SMLB01000069">
    <property type="protein sequence ID" value="TDD64403.1"/>
    <property type="molecule type" value="Genomic_DNA"/>
</dbReference>
<dbReference type="InterPro" id="IPR005084">
    <property type="entry name" value="CBM6"/>
</dbReference>
<dbReference type="CDD" id="cd04081">
    <property type="entry name" value="CBM35_galactosidase-like"/>
    <property type="match status" value="1"/>
</dbReference>
<dbReference type="SUPFAM" id="SSF51445">
    <property type="entry name" value="(Trans)glycosidases"/>
    <property type="match status" value="1"/>
</dbReference>